<evidence type="ECO:0000313" key="2">
    <source>
        <dbReference type="Proteomes" id="UP000245626"/>
    </source>
</evidence>
<name>A0ACD0P0N4_9BASI</name>
<accession>A0ACD0P0N4</accession>
<gene>
    <name evidence="1" type="ORF">IE53DRAFT_385917</name>
</gene>
<organism evidence="1 2">
    <name type="scientific">Violaceomyces palustris</name>
    <dbReference type="NCBI Taxonomy" id="1673888"/>
    <lineage>
        <taxon>Eukaryota</taxon>
        <taxon>Fungi</taxon>
        <taxon>Dikarya</taxon>
        <taxon>Basidiomycota</taxon>
        <taxon>Ustilaginomycotina</taxon>
        <taxon>Ustilaginomycetes</taxon>
        <taxon>Violaceomycetales</taxon>
        <taxon>Violaceomycetaceae</taxon>
        <taxon>Violaceomyces</taxon>
    </lineage>
</organism>
<reference evidence="1 2" key="1">
    <citation type="journal article" date="2018" name="Mol. Biol. Evol.">
        <title>Broad Genomic Sampling Reveals a Smut Pathogenic Ancestry of the Fungal Clade Ustilaginomycotina.</title>
        <authorList>
            <person name="Kijpornyongpan T."/>
            <person name="Mondo S.J."/>
            <person name="Barry K."/>
            <person name="Sandor L."/>
            <person name="Lee J."/>
            <person name="Lipzen A."/>
            <person name="Pangilinan J."/>
            <person name="LaButti K."/>
            <person name="Hainaut M."/>
            <person name="Henrissat B."/>
            <person name="Grigoriev I.V."/>
            <person name="Spatafora J.W."/>
            <person name="Aime M.C."/>
        </authorList>
    </citation>
    <scope>NUCLEOTIDE SEQUENCE [LARGE SCALE GENOMIC DNA]</scope>
    <source>
        <strain evidence="1 2">SA 807</strain>
    </source>
</reference>
<evidence type="ECO:0000313" key="1">
    <source>
        <dbReference type="EMBL" id="PWN51713.1"/>
    </source>
</evidence>
<sequence length="1272" mass="139703">MASSRIAHGVMSLLEKMRSQDSDLRFMALNDLMAELRKDTFMQLDDGIESQTVNQVLELMKDSNGEVKNMAVKCLGILVKRIRERQMQAIIDRLVEYISSKEEELRDIASLGLKTVIGEIPSESNLAHTASAKLAPKLIAQIGDPSSSQELLIDSLDVLADVFTRFSSSLAQNVQIQKQALNALVQTMGHQRPAVRKRSLVALGALGSCSTSEIFTQLAVQMHNDLQLVQLERTRTVVQLIGTLARTSPRRLGRRLPEFMPLVIATVKQDDDELREVCMQTMESILLKCPTEVTPFVNAIIESGLKLIKHDPNYAPGGDDSDEEMGDVEDEDDDEDLFDEDYSDDDDLSWKVRRASAKVLNAAITSRPELLAHNASIIAPVLVSRFSEREESVRLEVLETFLSLLKQIQVYGGVPQATEVIGSSHGPLKRKRQDMETDEVEGSPRNLLNSLVPAIAKALGKEIISKSLPTRHKSFSVLRELVNVLHGGLDAHVGLLVVQTEKALKGAESASGPSSNLKAEILGFLRLLFLTHPPRSFEDHLPKLVPVLASSIEDKLHRNCIEAFQACSQLVAVLRPINGSSTDSKARAASFKPHLVRIYDATIARLSRSDSDQEIKEKGIACLGGLISHAGDDLADKYDQCLPLLVDRLRNEVTRYATVRVVADIVSSPMCKGPAFDSFIRECIGEVATLLRKNNRLLKLAAFDCLAALLAASGSKLEQSSSNLILSEVQPLLSQDVDMNLLPLVLQNVGLILKAQPSSLSDVQDSILPDVYGLLRSPLAQGPALDALLAFFKALVSADPSIADDTITRLLSSLEKPGSDSAAGTHTYSTISRCIGAVVIESRRSAPKVVERASKALQKPAKGKESEVYFSLLLLGELGRFENFSSDKSLFERVLSYYRAESEEVKIAAAFAVGNMAVGSLDSFLPVIEEHVRSDDEKRFLSLHALKELITHGSHEQLAVVAERVWVPLFDSCETKEEGTRNIGAECLARLTLTDPAKYLVQLQERLRSPSASTRAAVIAAVRFTLTESSSSYDELLSPIIVDFLSLLRDPDLDVRRHAMFALNSAAHNKPHLIREHLVTLLPLLYQETFLKEELLRKVSMGPFTVTTDDGLDLRKNAYETMYQLLDTCLSRITLTEYMSRVIAGLSDDDGIKVLCYLMLVRLAELAPVQVAQSLDDISEPISATLKAKLKDNSTKQEIEKAAELQRFVFRALVALNKLSSANAAPRFSQLIREAKTSGHSNLYREMEAAQAHNSGGGAFGLSNGSGMDLEA</sequence>
<dbReference type="Proteomes" id="UP000245626">
    <property type="component" value="Unassembled WGS sequence"/>
</dbReference>
<proteinExistence type="predicted"/>
<keyword evidence="2" id="KW-1185">Reference proteome</keyword>
<protein>
    <submittedName>
        <fullName evidence="1">TIP120-domain-containing protein</fullName>
    </submittedName>
</protein>
<dbReference type="EMBL" id="KZ819822">
    <property type="protein sequence ID" value="PWN51713.1"/>
    <property type="molecule type" value="Genomic_DNA"/>
</dbReference>